<dbReference type="EMBL" id="GBRH01250898">
    <property type="protein sequence ID" value="JAD46997.1"/>
    <property type="molecule type" value="Transcribed_RNA"/>
</dbReference>
<accession>A0A0A9AIT1</accession>
<reference evidence="1" key="2">
    <citation type="journal article" date="2015" name="Data Brief">
        <title>Shoot transcriptome of the giant reed, Arundo donax.</title>
        <authorList>
            <person name="Barrero R.A."/>
            <person name="Guerrero F.D."/>
            <person name="Moolhuijzen P."/>
            <person name="Goolsby J.A."/>
            <person name="Tidwell J."/>
            <person name="Bellgard S.E."/>
            <person name="Bellgard M.I."/>
        </authorList>
    </citation>
    <scope>NUCLEOTIDE SEQUENCE</scope>
    <source>
        <tissue evidence="1">Shoot tissue taken approximately 20 cm above the soil surface</tissue>
    </source>
</reference>
<sequence>MVKLANSTDLCSQKSSLAVRRCNLWYVLQN</sequence>
<name>A0A0A9AIT1_ARUDO</name>
<organism evidence="1">
    <name type="scientific">Arundo donax</name>
    <name type="common">Giant reed</name>
    <name type="synonym">Donax arundinaceus</name>
    <dbReference type="NCBI Taxonomy" id="35708"/>
    <lineage>
        <taxon>Eukaryota</taxon>
        <taxon>Viridiplantae</taxon>
        <taxon>Streptophyta</taxon>
        <taxon>Embryophyta</taxon>
        <taxon>Tracheophyta</taxon>
        <taxon>Spermatophyta</taxon>
        <taxon>Magnoliopsida</taxon>
        <taxon>Liliopsida</taxon>
        <taxon>Poales</taxon>
        <taxon>Poaceae</taxon>
        <taxon>PACMAD clade</taxon>
        <taxon>Arundinoideae</taxon>
        <taxon>Arundineae</taxon>
        <taxon>Arundo</taxon>
    </lineage>
</organism>
<evidence type="ECO:0000313" key="1">
    <source>
        <dbReference type="EMBL" id="JAD46997.1"/>
    </source>
</evidence>
<reference evidence="1" key="1">
    <citation type="submission" date="2014-09" db="EMBL/GenBank/DDBJ databases">
        <authorList>
            <person name="Magalhaes I.L.F."/>
            <person name="Oliveira U."/>
            <person name="Santos F.R."/>
            <person name="Vidigal T.H.D.A."/>
            <person name="Brescovit A.D."/>
            <person name="Santos A.J."/>
        </authorList>
    </citation>
    <scope>NUCLEOTIDE SEQUENCE</scope>
    <source>
        <tissue evidence="1">Shoot tissue taken approximately 20 cm above the soil surface</tissue>
    </source>
</reference>
<dbReference type="AlphaFoldDB" id="A0A0A9AIT1"/>
<protein>
    <submittedName>
        <fullName evidence="1">Uncharacterized protein</fullName>
    </submittedName>
</protein>
<proteinExistence type="predicted"/>